<feature type="signal peptide" evidence="1">
    <location>
        <begin position="1"/>
        <end position="25"/>
    </location>
</feature>
<name>A0A1R7QDJ7_ACIJO</name>
<feature type="chain" id="PRO_5012096855" description="DUF1311 domain-containing protein" evidence="1">
    <location>
        <begin position="26"/>
        <end position="141"/>
    </location>
</feature>
<accession>A0A1R7QDJ7</accession>
<evidence type="ECO:0008006" key="4">
    <source>
        <dbReference type="Google" id="ProtNLM"/>
    </source>
</evidence>
<reference evidence="2 3" key="1">
    <citation type="submission" date="2017-02" db="EMBL/GenBank/DDBJ databases">
        <authorList>
            <person name="Peterson S.W."/>
        </authorList>
    </citation>
    <scope>NUCLEOTIDE SEQUENCE [LARGE SCALE GENOMIC DNA]</scope>
    <source>
        <strain evidence="2">C6</strain>
    </source>
</reference>
<sequence length="141" mass="15597" precursor="true">MKKQTWTLLSLSLFLSSFLSTLSYAETTKLTQAQYDQKMAEYTATVNSTKTVLDAKDNPATATEMKTAFCQRMDAYHQIAALSNANIELSTASVMLMVANRYLDQQEKSLTDAGMNESAFCPTAKALKVEDTNRVKSKGTQ</sequence>
<evidence type="ECO:0000313" key="2">
    <source>
        <dbReference type="EMBL" id="SJX22352.1"/>
    </source>
</evidence>
<dbReference type="AlphaFoldDB" id="A0A1R7QDJ7"/>
<evidence type="ECO:0000313" key="3">
    <source>
        <dbReference type="Proteomes" id="UP000196240"/>
    </source>
</evidence>
<evidence type="ECO:0000256" key="1">
    <source>
        <dbReference type="SAM" id="SignalP"/>
    </source>
</evidence>
<dbReference type="Proteomes" id="UP000196240">
    <property type="component" value="Unassembled WGS sequence"/>
</dbReference>
<dbReference type="EMBL" id="FUUY01000006">
    <property type="protein sequence ID" value="SJX22352.1"/>
    <property type="molecule type" value="Genomic_DNA"/>
</dbReference>
<organism evidence="2 3">
    <name type="scientific">Acinetobacter johnsonii</name>
    <dbReference type="NCBI Taxonomy" id="40214"/>
    <lineage>
        <taxon>Bacteria</taxon>
        <taxon>Pseudomonadati</taxon>
        <taxon>Pseudomonadota</taxon>
        <taxon>Gammaproteobacteria</taxon>
        <taxon>Moraxellales</taxon>
        <taxon>Moraxellaceae</taxon>
        <taxon>Acinetobacter</taxon>
    </lineage>
</organism>
<keyword evidence="1" id="KW-0732">Signal</keyword>
<gene>
    <name evidence="2" type="ORF">ACNJC6_01994</name>
</gene>
<protein>
    <recommendedName>
        <fullName evidence="4">DUF1311 domain-containing protein</fullName>
    </recommendedName>
</protein>
<proteinExistence type="predicted"/>
<dbReference type="RefSeq" id="WP_087012836.1">
    <property type="nucleotide sequence ID" value="NZ_FUUY01000006.1"/>
</dbReference>